<feature type="compositionally biased region" description="Polar residues" evidence="2">
    <location>
        <begin position="658"/>
        <end position="679"/>
    </location>
</feature>
<feature type="domain" description="Bacterial Ig-like" evidence="4">
    <location>
        <begin position="650"/>
        <end position="748"/>
    </location>
</feature>
<dbReference type="PRINTS" id="PR00313">
    <property type="entry name" value="CABNDNGRPT"/>
</dbReference>
<evidence type="ECO:0000259" key="4">
    <source>
        <dbReference type="Pfam" id="PF19077"/>
    </source>
</evidence>
<dbReference type="SUPFAM" id="SSF51120">
    <property type="entry name" value="beta-Roll"/>
    <property type="match status" value="2"/>
</dbReference>
<evidence type="ECO:0000259" key="3">
    <source>
        <dbReference type="Pfam" id="PF17803"/>
    </source>
</evidence>
<gene>
    <name evidence="6" type="ORF">SJS82_19820</name>
</gene>
<dbReference type="NCBIfam" id="TIGR03661">
    <property type="entry name" value="T1SS_VCA0849"/>
    <property type="match status" value="2"/>
</dbReference>
<dbReference type="InterPro" id="IPR019960">
    <property type="entry name" value="T1SS_VCA0849"/>
</dbReference>
<feature type="domain" description="Bacterial Ig-like" evidence="4">
    <location>
        <begin position="858"/>
        <end position="956"/>
    </location>
</feature>
<dbReference type="Proteomes" id="UP001285835">
    <property type="component" value="Unassembled WGS sequence"/>
</dbReference>
<dbReference type="PROSITE" id="PS00330">
    <property type="entry name" value="HEMOLYSIN_CALCIUM"/>
    <property type="match status" value="3"/>
</dbReference>
<dbReference type="Pfam" id="PF19078">
    <property type="entry name" value="Big_12"/>
    <property type="match status" value="1"/>
</dbReference>
<reference evidence="6" key="1">
    <citation type="submission" date="2023-11" db="EMBL/GenBank/DDBJ databases">
        <title>WGS of Aeromonas in Northern Israel.</title>
        <authorList>
            <person name="Hershko Y."/>
        </authorList>
    </citation>
    <scope>NUCLEOTIDE SEQUENCE</scope>
    <source>
        <strain evidence="6">02297</strain>
    </source>
</reference>
<feature type="domain" description="Bacterial Ig-like" evidence="5">
    <location>
        <begin position="1066"/>
        <end position="1157"/>
    </location>
</feature>
<evidence type="ECO:0000313" key="6">
    <source>
        <dbReference type="EMBL" id="MDX7924174.1"/>
    </source>
</evidence>
<dbReference type="InterPro" id="IPR044016">
    <property type="entry name" value="Big_13"/>
</dbReference>
<dbReference type="Pfam" id="PF17803">
    <property type="entry name" value="Cadherin_4"/>
    <property type="match status" value="1"/>
</dbReference>
<dbReference type="InterPro" id="IPR018511">
    <property type="entry name" value="Hemolysin-typ_Ca-bd_CS"/>
</dbReference>
<feature type="domain" description="Bacterial Ig-like" evidence="4">
    <location>
        <begin position="752"/>
        <end position="848"/>
    </location>
</feature>
<dbReference type="Pfam" id="PF19077">
    <property type="entry name" value="Big_13"/>
    <property type="match status" value="3"/>
</dbReference>
<protein>
    <submittedName>
        <fullName evidence="6">Ig-like domain-containing protein</fullName>
    </submittedName>
</protein>
<dbReference type="NCBIfam" id="TIGR01965">
    <property type="entry name" value="VCBS_repeat"/>
    <property type="match status" value="2"/>
</dbReference>
<organism evidence="6 7">
    <name type="scientific">Aeromonas media</name>
    <dbReference type="NCBI Taxonomy" id="651"/>
    <lineage>
        <taxon>Bacteria</taxon>
        <taxon>Pseudomonadati</taxon>
        <taxon>Pseudomonadota</taxon>
        <taxon>Gammaproteobacteria</taxon>
        <taxon>Aeromonadales</taxon>
        <taxon>Aeromonadaceae</taxon>
        <taxon>Aeromonas</taxon>
    </lineage>
</organism>
<dbReference type="RefSeq" id="WP_319918104.1">
    <property type="nucleotide sequence ID" value="NZ_JAWZXF010000023.1"/>
</dbReference>
<keyword evidence="1" id="KW-0106">Calcium</keyword>
<evidence type="ECO:0000259" key="5">
    <source>
        <dbReference type="Pfam" id="PF19078"/>
    </source>
</evidence>
<comment type="caution">
    <text evidence="6">The sequence shown here is derived from an EMBL/GenBank/DDBJ whole genome shotgun (WGS) entry which is preliminary data.</text>
</comment>
<dbReference type="InterPro" id="IPR010221">
    <property type="entry name" value="VCBS_dom"/>
</dbReference>
<dbReference type="InterPro" id="IPR011049">
    <property type="entry name" value="Serralysin-like_metalloprot_C"/>
</dbReference>
<evidence type="ECO:0000256" key="2">
    <source>
        <dbReference type="SAM" id="MobiDB-lite"/>
    </source>
</evidence>
<dbReference type="InterPro" id="IPR044048">
    <property type="entry name" value="Big_12"/>
</dbReference>
<proteinExistence type="predicted"/>
<accession>A0AAP6L3E8</accession>
<sequence length="1783" mass="178330">MAAAATEDGSTVNGSFVVSDADTSDLHSFTITSTPSAGSVVNNGDGTFTFDPGSDFQDLAEGETRDVSFTYTATDDSGTGTDTSLSGTVTITVTGTNDDAVITGTDTAGVTEDTALVAGQLVASGDLNATDVDSSTAFTVQTNASSAYGSFSIDASGAWSYKADNTHAAIQQLSSGESLTDTIVVSTADGTTHNVVITINGTTDASVIIAPDNLQYDPGSGDQTPFNRLMFADADTTGLVTVTITRTSGNSSFTVSGAPAGGTAVGGNNATITGTIANINAWLAGNNLTHDSNGNDNDTFTIAINSGGNITNYVVSDVTFTSTGSGDTNNYAGVNVLAPSLNAGSGGDTVYTSWSHVGTTATNYTDALATGTDSIHLNFTATQLQEILTNVTARDDLQTFLFNADGNDLNLDATSWNATVSPSGYFENASIGLANVWSTRDTATPSNNYLDINTTWKGVIAANSGGTGEILGLTGTASAEMIIANAAGTVSGLSGNDVLVAQNGGNTLDGGANSDLLLGGTGADVLIGGSGVDMLAGGAGGDTFQWGAEAVGVANADTIADYNFTEGDKLDLSSLLSGFQVGDYVAKFVKLSVSGENLLVSIDTTGSGNFASGQTYTLIGASAQGAVPVKVVFGGYDHILSVDSSAPSAPSAPDLQAVSDTGTSATDNITNDNTPTVSGTGAEVGATVTLYDTNGTTVLGTTTAALDGSWSITSSALSSGSHTLTAKVTDWAGNVSPASGGLVVTIDTSVAAPVVSAVTADNGSSGTDEITNDSTLIINGTAEANSSVQVFRDGVSIGTTTANGSGNWSFDHTGTTLAQGGYSFTAQATDVAGNVSAVSAALPVTVDTTAPIQTASISTVTDNVNPVTGVLTNGGVTNDTSLALVGTYSGTLGSGDVIAIYDGATRLGTASASGGAWNYTDSTLANGNSVSYTARVEDAAGNQGVASAAFTVTIDTAAPVAPTSLNLAATDDTGSSSTDNITKNTSALTIDGVGENGATVTVFRDIDNDGVIDGGESLGTTVVSGGVFSLDVSLAQGTHNVRAIQTDTAGNASAASTSNALSIRVDTTAPTAAITPDDQNGSTRTQTVQFSEAVVGFTAGDITVSQGSVSSLTEVDSDTYDVEITGAPSGGTNITVSIVAGSYTDVAGNSGTAATVTNAPAGIAGEPINLALTDLADYIGTVTVTVAGMPVGWSLSEGSDNGDGSWTVVTDDPSSLTVTTAADFAGAMVLPVSMRWTNADGSEGHATLLDNVEAYAPGSPIFALSQDDNLSGSSGADTFVFAQPIAHNQVYGFDVAADRLDLIGFGAGLDFTSLQIADDGQGNAVITLGPDSSITLRGVDAGALGAANFVFDLAPEMSNSGTMILHDGAMLPLGGFLDNSGSVLLDSHGQTTRLEVLVEHLTLRGGGQVVLSDSPTNLIVGSTPQSRLVNENNTISGAGQLGGGQLMLANAGLILANGLHALLLDTGNNVIDNSGTLAATGAGGMTVASALDNSGHLWANGGDLRLLGDVTGGGSATIDGDGTLAFGGAARLGSVAFHGDGAGTLAIEADDAMSLGTILGLEQEDGLLLSDLVFGVDTRLSYSDSTDGTGGLLTVSDGTQSAALRLLGHYSEGDFLLTGEADGSVKVGYGGAASGTLVGTMEDDDLQGGAGNDILVGRAGSDLLHGGGGADTFAWLQGDLEAGKVTLDYVADFNQGEGDRLDLSDLLDQDGSQTMDSLKSLLSMVQETDGIHLQVQDTTTHQVAQDIVLMNHSFGSLTGDASSTASQVIDYLLSNHRLDIDNP</sequence>
<dbReference type="GO" id="GO:0005509">
    <property type="term" value="F:calcium ion binding"/>
    <property type="evidence" value="ECO:0007669"/>
    <property type="project" value="InterPro"/>
</dbReference>
<evidence type="ECO:0000256" key="1">
    <source>
        <dbReference type="ARBA" id="ARBA00022837"/>
    </source>
</evidence>
<feature type="domain" description="RapA2 cadherin-like" evidence="3">
    <location>
        <begin position="88"/>
        <end position="161"/>
    </location>
</feature>
<dbReference type="EMBL" id="JAWZXF010000023">
    <property type="protein sequence ID" value="MDX7924174.1"/>
    <property type="molecule type" value="Genomic_DNA"/>
</dbReference>
<dbReference type="Pfam" id="PF00353">
    <property type="entry name" value="HemolysinCabind"/>
    <property type="match status" value="2"/>
</dbReference>
<dbReference type="Gene3D" id="2.60.40.10">
    <property type="entry name" value="Immunoglobulins"/>
    <property type="match status" value="5"/>
</dbReference>
<dbReference type="NCBIfam" id="NF033510">
    <property type="entry name" value="Ca_tandemer"/>
    <property type="match status" value="3"/>
</dbReference>
<dbReference type="InterPro" id="IPR040853">
    <property type="entry name" value="RapA2_cadherin-like"/>
</dbReference>
<feature type="region of interest" description="Disordered" evidence="2">
    <location>
        <begin position="647"/>
        <end position="681"/>
    </location>
</feature>
<dbReference type="InterPro" id="IPR001343">
    <property type="entry name" value="Hemolysn_Ca-bd"/>
</dbReference>
<dbReference type="InterPro" id="IPR013783">
    <property type="entry name" value="Ig-like_fold"/>
</dbReference>
<name>A0AAP6L3E8_AERME</name>
<evidence type="ECO:0000313" key="7">
    <source>
        <dbReference type="Proteomes" id="UP001285835"/>
    </source>
</evidence>
<dbReference type="Gene3D" id="2.150.10.10">
    <property type="entry name" value="Serralysin-like metalloprotease, C-terminal"/>
    <property type="match status" value="3"/>
</dbReference>